<evidence type="ECO:0000259" key="6">
    <source>
        <dbReference type="Pfam" id="PF02601"/>
    </source>
</evidence>
<evidence type="ECO:0000256" key="3">
    <source>
        <dbReference type="ARBA" id="ARBA00022801"/>
    </source>
</evidence>
<feature type="domain" description="OB-fold nucleic acid binding" evidence="7">
    <location>
        <begin position="5"/>
        <end position="109"/>
    </location>
</feature>
<dbReference type="InterPro" id="IPR020579">
    <property type="entry name" value="Exonuc_VII_lsu_C"/>
</dbReference>
<dbReference type="InterPro" id="IPR025824">
    <property type="entry name" value="OB-fold_nuc-bd_dom"/>
</dbReference>
<evidence type="ECO:0000259" key="7">
    <source>
        <dbReference type="Pfam" id="PF13742"/>
    </source>
</evidence>
<dbReference type="Proteomes" id="UP000798808">
    <property type="component" value="Unassembled WGS sequence"/>
</dbReference>
<evidence type="ECO:0000256" key="4">
    <source>
        <dbReference type="ARBA" id="ARBA00022839"/>
    </source>
</evidence>
<proteinExistence type="inferred from homology"/>
<accession>A0ABW9RIF6</accession>
<dbReference type="EMBL" id="SMLW01000289">
    <property type="protein sequence ID" value="MTI23731.1"/>
    <property type="molecule type" value="Genomic_DNA"/>
</dbReference>
<comment type="subcellular location">
    <subcellularLocation>
        <location evidence="5">Cytoplasm</location>
    </subcellularLocation>
</comment>
<dbReference type="CDD" id="cd04489">
    <property type="entry name" value="ExoVII_LU_OBF"/>
    <property type="match status" value="1"/>
</dbReference>
<dbReference type="Pfam" id="PF02601">
    <property type="entry name" value="Exonuc_VII_L"/>
    <property type="match status" value="1"/>
</dbReference>
<keyword evidence="4 5" id="KW-0269">Exonuclease</keyword>
<dbReference type="InterPro" id="IPR003753">
    <property type="entry name" value="Exonuc_VII_L"/>
</dbReference>
<dbReference type="GO" id="GO:0008855">
    <property type="term" value="F:exodeoxyribonuclease VII activity"/>
    <property type="evidence" value="ECO:0007669"/>
    <property type="project" value="UniProtKB-EC"/>
</dbReference>
<comment type="catalytic activity">
    <reaction evidence="5">
        <text>Exonucleolytic cleavage in either 5'- to 3'- or 3'- to 5'-direction to yield nucleoside 5'-phosphates.</text>
        <dbReference type="EC" id="3.1.11.6"/>
    </reaction>
</comment>
<evidence type="ECO:0000313" key="9">
    <source>
        <dbReference type="Proteomes" id="UP000798808"/>
    </source>
</evidence>
<dbReference type="NCBIfam" id="TIGR00237">
    <property type="entry name" value="xseA"/>
    <property type="match status" value="1"/>
</dbReference>
<comment type="caution">
    <text evidence="8">The sequence shown here is derived from an EMBL/GenBank/DDBJ whole genome shotgun (WGS) entry which is preliminary data.</text>
</comment>
<organism evidence="8 9">
    <name type="scientific">Fulvivirga kasyanovii</name>
    <dbReference type="NCBI Taxonomy" id="396812"/>
    <lineage>
        <taxon>Bacteria</taxon>
        <taxon>Pseudomonadati</taxon>
        <taxon>Bacteroidota</taxon>
        <taxon>Cytophagia</taxon>
        <taxon>Cytophagales</taxon>
        <taxon>Fulvivirgaceae</taxon>
        <taxon>Fulvivirga</taxon>
    </lineage>
</organism>
<dbReference type="PANTHER" id="PTHR30008:SF0">
    <property type="entry name" value="EXODEOXYRIBONUCLEASE 7 LARGE SUBUNIT"/>
    <property type="match status" value="1"/>
</dbReference>
<evidence type="ECO:0000256" key="2">
    <source>
        <dbReference type="ARBA" id="ARBA00022722"/>
    </source>
</evidence>
<keyword evidence="2 5" id="KW-0540">Nuclease</keyword>
<evidence type="ECO:0000256" key="5">
    <source>
        <dbReference type="RuleBase" id="RU004355"/>
    </source>
</evidence>
<name>A0ABW9RIF6_9BACT</name>
<dbReference type="Pfam" id="PF13742">
    <property type="entry name" value="tRNA_anti_2"/>
    <property type="match status" value="1"/>
</dbReference>
<protein>
    <recommendedName>
        <fullName evidence="5">Exodeoxyribonuclease 7 large subunit</fullName>
        <ecNumber evidence="5">3.1.11.6</ecNumber>
    </recommendedName>
</protein>
<reference evidence="8 9" key="1">
    <citation type="submission" date="2019-02" db="EMBL/GenBank/DDBJ databases">
        <authorList>
            <person name="Goldberg S.R."/>
            <person name="Haltli B.A."/>
            <person name="Correa H."/>
            <person name="Russell K.G."/>
        </authorList>
    </citation>
    <scope>NUCLEOTIDE SEQUENCE [LARGE SCALE GENOMIC DNA]</scope>
    <source>
        <strain evidence="8 9">JCM 16186</strain>
    </source>
</reference>
<gene>
    <name evidence="8" type="primary">xseA</name>
    <name evidence="8" type="ORF">E1163_02075</name>
</gene>
<feature type="domain" description="Exonuclease VII large subunit C-terminal" evidence="6">
    <location>
        <begin position="134"/>
        <end position="355"/>
    </location>
</feature>
<dbReference type="EC" id="3.1.11.6" evidence="5"/>
<keyword evidence="9" id="KW-1185">Reference proteome</keyword>
<sequence>MEHLTLFDLNRLVKETLDSNLEPSYWVVAEIGEMRSNQTGHCYLELVEKADDKVIAKMRATIWAYTYRNLSTWFEGITGQALQPGLKILCNVTIQFHELYGLSANVRDIDANFTLGERAQRRKKIIEQLMEDGVFDMNKSHKLPVVPQRIAVISSPTAAGFGDFMDQITKNSYGYQFKVRLYKAIMQGDKACESMINAMLQIHNSREEYDALIIIRGGGSQIDLDCFDDYNLAAHIAQFTLPVITGIGHERDETIADLVAHTMMKTPTAVAEFLISGVRAFEERLDDAFARIFHYTNSVLNLHAQQLSTLGYQLKASAKDKLSARLYRVDHLNERLKIHALNQLQNHQKRLDLAQKSLNLLDPETILKRGYTLTTVNGKSISKAEIKPGDKMKTLSAEKIIISTVETQKDKNG</sequence>
<comment type="similarity">
    <text evidence="5">Belongs to the XseA family.</text>
</comment>
<evidence type="ECO:0000313" key="8">
    <source>
        <dbReference type="EMBL" id="MTI23731.1"/>
    </source>
</evidence>
<dbReference type="PANTHER" id="PTHR30008">
    <property type="entry name" value="EXODEOXYRIBONUCLEASE 7 LARGE SUBUNIT"/>
    <property type="match status" value="1"/>
</dbReference>
<evidence type="ECO:0000256" key="1">
    <source>
        <dbReference type="ARBA" id="ARBA00022490"/>
    </source>
</evidence>
<keyword evidence="1" id="KW-0963">Cytoplasm</keyword>
<keyword evidence="3 5" id="KW-0378">Hydrolase</keyword>
<dbReference type="RefSeq" id="WP_155168972.1">
    <property type="nucleotide sequence ID" value="NZ_BAAAFL010000022.1"/>
</dbReference>